<name>A0A2Z4FHM1_9DELT</name>
<proteinExistence type="predicted"/>
<gene>
    <name evidence="1" type="ORF">DN745_01965</name>
</gene>
<dbReference type="OrthoDB" id="5512152at2"/>
<dbReference type="AlphaFoldDB" id="A0A2Z4FHM1"/>
<reference evidence="1 2" key="1">
    <citation type="submission" date="2018-06" db="EMBL/GenBank/DDBJ databases">
        <title>Lujinxingia sediminis gen. nov. sp. nov., a new facultative anaerobic member of the class Deltaproteobacteria, and proposal of Lujinxingaceae fam. nov.</title>
        <authorList>
            <person name="Guo L.-Y."/>
            <person name="Li C.-M."/>
            <person name="Wang S."/>
            <person name="Du Z.-J."/>
        </authorList>
    </citation>
    <scope>NUCLEOTIDE SEQUENCE [LARGE SCALE GENOMIC DNA]</scope>
    <source>
        <strain evidence="1 2">FA350</strain>
    </source>
</reference>
<dbReference type="Proteomes" id="UP000249799">
    <property type="component" value="Chromosome"/>
</dbReference>
<dbReference type="EMBL" id="CP030032">
    <property type="protein sequence ID" value="AWV88166.1"/>
    <property type="molecule type" value="Genomic_DNA"/>
</dbReference>
<protein>
    <recommendedName>
        <fullName evidence="3">Hemerythrin-like domain-containing protein</fullName>
    </recommendedName>
</protein>
<dbReference type="KEGG" id="bsed:DN745_01965"/>
<evidence type="ECO:0000313" key="1">
    <source>
        <dbReference type="EMBL" id="AWV88166.1"/>
    </source>
</evidence>
<accession>A0A2Z4FHM1</accession>
<sequence>MQLTLQHAKIDAHISVMREPLHCKSESLLNDAERLLELKNYSRRIGQMLDEYVHEQQCSLLLKATRILGDSLEEVCAIHEQNAKLIAQHRHFDALLNDANLTLDRQWLAEVRAQFDRLCACFERQSAAEREFYAQYSTIIFPAGAATD</sequence>
<evidence type="ECO:0000313" key="2">
    <source>
        <dbReference type="Proteomes" id="UP000249799"/>
    </source>
</evidence>
<organism evidence="1 2">
    <name type="scientific">Bradymonas sediminis</name>
    <dbReference type="NCBI Taxonomy" id="1548548"/>
    <lineage>
        <taxon>Bacteria</taxon>
        <taxon>Deltaproteobacteria</taxon>
        <taxon>Bradymonadales</taxon>
        <taxon>Bradymonadaceae</taxon>
        <taxon>Bradymonas</taxon>
    </lineage>
</organism>
<keyword evidence="2" id="KW-1185">Reference proteome</keyword>
<evidence type="ECO:0008006" key="3">
    <source>
        <dbReference type="Google" id="ProtNLM"/>
    </source>
</evidence>